<accession>A0ACC0QI08</accession>
<name>A0ACC0QI08_9HYPO</name>
<dbReference type="Proteomes" id="UP001065298">
    <property type="component" value="Chromosome 10"/>
</dbReference>
<dbReference type="EMBL" id="CM046512">
    <property type="protein sequence ID" value="KAI8654448.1"/>
    <property type="molecule type" value="Genomic_DNA"/>
</dbReference>
<reference evidence="1" key="1">
    <citation type="submission" date="2022-06" db="EMBL/GenBank/DDBJ databases">
        <title>Fusarium solani species complex genomes reveal bases of compartmentalisation and animal pathogenesis.</title>
        <authorList>
            <person name="Tsai I.J."/>
        </authorList>
    </citation>
    <scope>NUCLEOTIDE SEQUENCE</scope>
    <source>
        <strain evidence="1">Fu6.1</strain>
    </source>
</reference>
<evidence type="ECO:0000313" key="1">
    <source>
        <dbReference type="EMBL" id="KAI8654448.1"/>
    </source>
</evidence>
<comment type="caution">
    <text evidence="1">The sequence shown here is derived from an EMBL/GenBank/DDBJ whole genome shotgun (WGS) entry which is preliminary data.</text>
</comment>
<keyword evidence="2" id="KW-1185">Reference proteome</keyword>
<gene>
    <name evidence="1" type="ORF">NCS57_01190200</name>
</gene>
<organism evidence="1 2">
    <name type="scientific">Fusarium keratoplasticum</name>
    <dbReference type="NCBI Taxonomy" id="1328300"/>
    <lineage>
        <taxon>Eukaryota</taxon>
        <taxon>Fungi</taxon>
        <taxon>Dikarya</taxon>
        <taxon>Ascomycota</taxon>
        <taxon>Pezizomycotina</taxon>
        <taxon>Sordariomycetes</taxon>
        <taxon>Hypocreomycetidae</taxon>
        <taxon>Hypocreales</taxon>
        <taxon>Nectriaceae</taxon>
        <taxon>Fusarium</taxon>
        <taxon>Fusarium solani species complex</taxon>
    </lineage>
</organism>
<protein>
    <submittedName>
        <fullName evidence="1">PNPLA domain-containing protein</fullName>
    </submittedName>
</protein>
<proteinExistence type="predicted"/>
<evidence type="ECO:0000313" key="2">
    <source>
        <dbReference type="Proteomes" id="UP001065298"/>
    </source>
</evidence>
<sequence length="222" mass="24980">MSCLELETLVCSRLLYFFADIFCFHSYGLSDLARIGRWIATWSLQEHAGWKPSLVIVLADKYSQGPNAASIAERLLATTVETITSLPLSSYFFETTFLQIPETDSPNDFRTHLHRCTSTVRQRRQDAGLCFSVEHFNALFERAFESAAALTNQPFDPVRSARQDLPVSIELTDHLVNYMNQIPLARDLLSFASPVIASSLLLDHYVPDMHRESLLGPAGILL</sequence>